<keyword evidence="3" id="KW-1185">Reference proteome</keyword>
<dbReference type="InterPro" id="IPR016186">
    <property type="entry name" value="C-type_lectin-like/link_sf"/>
</dbReference>
<accession>A0A9D4JSJ1</accession>
<dbReference type="SUPFAM" id="SSF56436">
    <property type="entry name" value="C-type lectin-like"/>
    <property type="match status" value="1"/>
</dbReference>
<feature type="domain" description="C-type lectin" evidence="1">
    <location>
        <begin position="1"/>
        <end position="63"/>
    </location>
</feature>
<gene>
    <name evidence="2" type="ORF">DPMN_123047</name>
</gene>
<evidence type="ECO:0000313" key="3">
    <source>
        <dbReference type="Proteomes" id="UP000828390"/>
    </source>
</evidence>
<dbReference type="Gene3D" id="3.10.100.10">
    <property type="entry name" value="Mannose-Binding Protein A, subunit A"/>
    <property type="match status" value="1"/>
</dbReference>
<dbReference type="InterPro" id="IPR001304">
    <property type="entry name" value="C-type_lectin-like"/>
</dbReference>
<evidence type="ECO:0000259" key="1">
    <source>
        <dbReference type="PROSITE" id="PS50041"/>
    </source>
</evidence>
<proteinExistence type="predicted"/>
<dbReference type="AlphaFoldDB" id="A0A9D4JSJ1"/>
<reference evidence="2" key="2">
    <citation type="submission" date="2020-11" db="EMBL/GenBank/DDBJ databases">
        <authorList>
            <person name="McCartney M.A."/>
            <person name="Auch B."/>
            <person name="Kono T."/>
            <person name="Mallez S."/>
            <person name="Becker A."/>
            <person name="Gohl D.M."/>
            <person name="Silverstein K.A.T."/>
            <person name="Koren S."/>
            <person name="Bechman K.B."/>
            <person name="Herman A."/>
            <person name="Abrahante J.E."/>
            <person name="Garbe J."/>
        </authorList>
    </citation>
    <scope>NUCLEOTIDE SEQUENCE</scope>
    <source>
        <strain evidence="2">Duluth1</strain>
        <tissue evidence="2">Whole animal</tissue>
    </source>
</reference>
<dbReference type="EMBL" id="JAIWYP010000005">
    <property type="protein sequence ID" value="KAH3821284.1"/>
    <property type="molecule type" value="Genomic_DNA"/>
</dbReference>
<dbReference type="InterPro" id="IPR016187">
    <property type="entry name" value="CTDL_fold"/>
</dbReference>
<protein>
    <recommendedName>
        <fullName evidence="1">C-type lectin domain-containing protein</fullName>
    </recommendedName>
</protein>
<reference evidence="2" key="1">
    <citation type="journal article" date="2019" name="bioRxiv">
        <title>The Genome of the Zebra Mussel, Dreissena polymorpha: A Resource for Invasive Species Research.</title>
        <authorList>
            <person name="McCartney M.A."/>
            <person name="Auch B."/>
            <person name="Kono T."/>
            <person name="Mallez S."/>
            <person name="Zhang Y."/>
            <person name="Obille A."/>
            <person name="Becker A."/>
            <person name="Abrahante J.E."/>
            <person name="Garbe J."/>
            <person name="Badalamenti J.P."/>
            <person name="Herman A."/>
            <person name="Mangelson H."/>
            <person name="Liachko I."/>
            <person name="Sullivan S."/>
            <person name="Sone E.D."/>
            <person name="Koren S."/>
            <person name="Silverstein K.A.T."/>
            <person name="Beckman K.B."/>
            <person name="Gohl D.M."/>
        </authorList>
    </citation>
    <scope>NUCLEOTIDE SEQUENCE</scope>
    <source>
        <strain evidence="2">Duluth1</strain>
        <tissue evidence="2">Whole animal</tissue>
    </source>
</reference>
<comment type="caution">
    <text evidence="2">The sequence shown here is derived from an EMBL/GenBank/DDBJ whole genome shotgun (WGS) entry which is preliminary data.</text>
</comment>
<evidence type="ECO:0000313" key="2">
    <source>
        <dbReference type="EMBL" id="KAH3821284.1"/>
    </source>
</evidence>
<dbReference type="Proteomes" id="UP000828390">
    <property type="component" value="Unassembled WGS sequence"/>
</dbReference>
<sequence length="65" mass="7426">MGIIHPANTNLYLAEHSGTTVNYTYWAPGQPNAYTIPCNHIYRAEGWKWGDRVCSNVIHVVCEYE</sequence>
<organism evidence="2 3">
    <name type="scientific">Dreissena polymorpha</name>
    <name type="common">Zebra mussel</name>
    <name type="synonym">Mytilus polymorpha</name>
    <dbReference type="NCBI Taxonomy" id="45954"/>
    <lineage>
        <taxon>Eukaryota</taxon>
        <taxon>Metazoa</taxon>
        <taxon>Spiralia</taxon>
        <taxon>Lophotrochozoa</taxon>
        <taxon>Mollusca</taxon>
        <taxon>Bivalvia</taxon>
        <taxon>Autobranchia</taxon>
        <taxon>Heteroconchia</taxon>
        <taxon>Euheterodonta</taxon>
        <taxon>Imparidentia</taxon>
        <taxon>Neoheterodontei</taxon>
        <taxon>Myida</taxon>
        <taxon>Dreissenoidea</taxon>
        <taxon>Dreissenidae</taxon>
        <taxon>Dreissena</taxon>
    </lineage>
</organism>
<dbReference type="PROSITE" id="PS50041">
    <property type="entry name" value="C_TYPE_LECTIN_2"/>
    <property type="match status" value="1"/>
</dbReference>
<name>A0A9D4JSJ1_DREPO</name>